<feature type="signal peptide" evidence="3">
    <location>
        <begin position="1"/>
        <end position="25"/>
    </location>
</feature>
<accession>A0ABD5EK57</accession>
<feature type="transmembrane region" description="Helical" evidence="2">
    <location>
        <begin position="99"/>
        <end position="119"/>
    </location>
</feature>
<dbReference type="RefSeq" id="WP_093827840.1">
    <property type="nucleotide sequence ID" value="NZ_JAVRES010000002.1"/>
</dbReference>
<organism evidence="4 5">
    <name type="scientific">Streptomyces doudnae</name>
    <dbReference type="NCBI Taxonomy" id="3075536"/>
    <lineage>
        <taxon>Bacteria</taxon>
        <taxon>Bacillati</taxon>
        <taxon>Actinomycetota</taxon>
        <taxon>Actinomycetes</taxon>
        <taxon>Kitasatosporales</taxon>
        <taxon>Streptomycetaceae</taxon>
        <taxon>Streptomyces</taxon>
    </lineage>
</organism>
<evidence type="ECO:0000313" key="5">
    <source>
        <dbReference type="Proteomes" id="UP001183535"/>
    </source>
</evidence>
<dbReference type="NCBIfam" id="TIGR01167">
    <property type="entry name" value="LPXTG_anchor"/>
    <property type="match status" value="1"/>
</dbReference>
<keyword evidence="2" id="KW-0472">Membrane</keyword>
<feature type="chain" id="PRO_5044775962" evidence="3">
    <location>
        <begin position="26"/>
        <end position="127"/>
    </location>
</feature>
<dbReference type="AlphaFoldDB" id="A0ABD5EK57"/>
<feature type="region of interest" description="Disordered" evidence="1">
    <location>
        <begin position="24"/>
        <end position="99"/>
    </location>
</feature>
<dbReference type="InterPro" id="IPR019546">
    <property type="entry name" value="TAT_signal_bac_arc"/>
</dbReference>
<keyword evidence="5" id="KW-1185">Reference proteome</keyword>
<dbReference type="EMBL" id="JAVRES010000002">
    <property type="protein sequence ID" value="MDT0434976.1"/>
    <property type="molecule type" value="Genomic_DNA"/>
</dbReference>
<evidence type="ECO:0000256" key="1">
    <source>
        <dbReference type="SAM" id="MobiDB-lite"/>
    </source>
</evidence>
<protein>
    <submittedName>
        <fullName evidence="4">Twin-arginine translocation signal domain-containing protein</fullName>
    </submittedName>
</protein>
<evidence type="ECO:0000256" key="2">
    <source>
        <dbReference type="SAM" id="Phobius"/>
    </source>
</evidence>
<reference evidence="5" key="1">
    <citation type="submission" date="2023-07" db="EMBL/GenBank/DDBJ databases">
        <title>30 novel species of actinomycetes from the DSMZ collection.</title>
        <authorList>
            <person name="Nouioui I."/>
        </authorList>
    </citation>
    <scope>NUCLEOTIDE SEQUENCE [LARGE SCALE GENOMIC DNA]</scope>
    <source>
        <strain evidence="5">DSM 41981</strain>
    </source>
</reference>
<dbReference type="NCBIfam" id="TIGR01409">
    <property type="entry name" value="TAT_signal_seq"/>
    <property type="match status" value="1"/>
</dbReference>
<feature type="compositionally biased region" description="Low complexity" evidence="1">
    <location>
        <begin position="56"/>
        <end position="69"/>
    </location>
</feature>
<evidence type="ECO:0000313" key="4">
    <source>
        <dbReference type="EMBL" id="MDT0434976.1"/>
    </source>
</evidence>
<keyword evidence="2" id="KW-1133">Transmembrane helix</keyword>
<keyword evidence="2" id="KW-0812">Transmembrane</keyword>
<comment type="caution">
    <text evidence="4">The sequence shown here is derived from an EMBL/GenBank/DDBJ whole genome shotgun (WGS) entry which is preliminary data.</text>
</comment>
<sequence length="127" mass="12332">MRRTFIGAAALGCAAVVLGTVPAFADSTTPTTRPAEASPVPATGPTDRASEASPVPSTQPTRATTPTKRPASRDQVSVVPAGAPDTGVTGPAQDSGTPAAAIGGAAATALLAGAGFVVVRRRRATGA</sequence>
<dbReference type="Proteomes" id="UP001183535">
    <property type="component" value="Unassembled WGS sequence"/>
</dbReference>
<evidence type="ECO:0000256" key="3">
    <source>
        <dbReference type="SAM" id="SignalP"/>
    </source>
</evidence>
<gene>
    <name evidence="4" type="ORF">RM877_09820</name>
</gene>
<name>A0ABD5EK57_9ACTN</name>
<keyword evidence="3" id="KW-0732">Signal</keyword>
<proteinExistence type="predicted"/>